<dbReference type="SUPFAM" id="SSF143100">
    <property type="entry name" value="TTHA1013/TTHA0281-like"/>
    <property type="match status" value="1"/>
</dbReference>
<dbReference type="Proteomes" id="UP001525890">
    <property type="component" value="Unassembled WGS sequence"/>
</dbReference>
<dbReference type="PANTHER" id="PTHR34504:SF2">
    <property type="entry name" value="UPF0150 PROTEIN SSL0259"/>
    <property type="match status" value="1"/>
</dbReference>
<comment type="caution">
    <text evidence="2">The sequence shown here is derived from an EMBL/GenBank/DDBJ whole genome shotgun (WGS) entry which is preliminary data.</text>
</comment>
<dbReference type="Pfam" id="PF15919">
    <property type="entry name" value="HicB_lk_antitox"/>
    <property type="match status" value="1"/>
</dbReference>
<sequence length="68" mass="7388">MRYAVLIEKGETSYGAYVPDLPGCVAVAESLAEVRGLIKEAIAFHLEGLQEDGFPIPESVSICEYVEN</sequence>
<evidence type="ECO:0000313" key="3">
    <source>
        <dbReference type="Proteomes" id="UP001525890"/>
    </source>
</evidence>
<evidence type="ECO:0000313" key="2">
    <source>
        <dbReference type="EMBL" id="MCT7966444.1"/>
    </source>
</evidence>
<dbReference type="InterPro" id="IPR031807">
    <property type="entry name" value="HicB-like"/>
</dbReference>
<name>A0ABT2MNW1_9CYAN</name>
<dbReference type="RefSeq" id="WP_368006088.1">
    <property type="nucleotide sequence ID" value="NZ_JAMXFF010000010.1"/>
</dbReference>
<dbReference type="EMBL" id="JAMXFF010000010">
    <property type="protein sequence ID" value="MCT7966444.1"/>
    <property type="molecule type" value="Genomic_DNA"/>
</dbReference>
<dbReference type="PANTHER" id="PTHR34504">
    <property type="entry name" value="ANTITOXIN HICB"/>
    <property type="match status" value="1"/>
</dbReference>
<reference evidence="2 3" key="1">
    <citation type="journal article" date="2022" name="Front. Microbiol.">
        <title>High genomic differentiation and limited gene flow indicate recent cryptic speciation within the genus Laspinema (cyanobacteria).</title>
        <authorList>
            <person name="Stanojkovic A."/>
            <person name="Skoupy S."/>
            <person name="Skaloud P."/>
            <person name="Dvorak P."/>
        </authorList>
    </citation>
    <scope>NUCLEOTIDE SEQUENCE [LARGE SCALE GENOMIC DNA]</scope>
    <source>
        <strain evidence="2 3">D2a</strain>
    </source>
</reference>
<proteinExistence type="predicted"/>
<dbReference type="Gene3D" id="3.30.160.250">
    <property type="match status" value="1"/>
</dbReference>
<dbReference type="InterPro" id="IPR051404">
    <property type="entry name" value="TA_system_antitoxin"/>
</dbReference>
<organism evidence="2 3">
    <name type="scientific">Laspinema palackyanum D2a</name>
    <dbReference type="NCBI Taxonomy" id="2953684"/>
    <lineage>
        <taxon>Bacteria</taxon>
        <taxon>Bacillati</taxon>
        <taxon>Cyanobacteriota</taxon>
        <taxon>Cyanophyceae</taxon>
        <taxon>Oscillatoriophycideae</taxon>
        <taxon>Oscillatoriales</taxon>
        <taxon>Laspinemataceae</taxon>
        <taxon>Laspinema</taxon>
        <taxon>Laspinema palackyanum</taxon>
    </lineage>
</organism>
<protein>
    <submittedName>
        <fullName evidence="2">Type II toxin-antitoxin system HicB family antitoxin</fullName>
    </submittedName>
</protein>
<dbReference type="InterPro" id="IPR035069">
    <property type="entry name" value="TTHA1013/TTHA0281-like"/>
</dbReference>
<feature type="domain" description="HicB-like antitoxin of toxin-antitoxin system" evidence="1">
    <location>
        <begin position="3"/>
        <end position="67"/>
    </location>
</feature>
<keyword evidence="3" id="KW-1185">Reference proteome</keyword>
<accession>A0ABT2MNW1</accession>
<evidence type="ECO:0000259" key="1">
    <source>
        <dbReference type="Pfam" id="PF15919"/>
    </source>
</evidence>
<gene>
    <name evidence="2" type="ORF">NG799_08875</name>
</gene>